<name>A0A5J4TQT3_9EUKA</name>
<dbReference type="EMBL" id="SNRW01027156">
    <property type="protein sequence ID" value="KAA6360283.1"/>
    <property type="molecule type" value="Genomic_DNA"/>
</dbReference>
<proteinExistence type="predicted"/>
<evidence type="ECO:0000313" key="2">
    <source>
        <dbReference type="Proteomes" id="UP000324800"/>
    </source>
</evidence>
<dbReference type="Proteomes" id="UP000324800">
    <property type="component" value="Unassembled WGS sequence"/>
</dbReference>
<organism evidence="1 2">
    <name type="scientific">Streblomastix strix</name>
    <dbReference type="NCBI Taxonomy" id="222440"/>
    <lineage>
        <taxon>Eukaryota</taxon>
        <taxon>Metamonada</taxon>
        <taxon>Preaxostyla</taxon>
        <taxon>Oxymonadida</taxon>
        <taxon>Streblomastigidae</taxon>
        <taxon>Streblomastix</taxon>
    </lineage>
</organism>
<evidence type="ECO:0000313" key="1">
    <source>
        <dbReference type="EMBL" id="KAA6360283.1"/>
    </source>
</evidence>
<accession>A0A5J4TQT3</accession>
<dbReference type="AlphaFoldDB" id="A0A5J4TQT3"/>
<protein>
    <submittedName>
        <fullName evidence="1">Uncharacterized protein</fullName>
    </submittedName>
</protein>
<comment type="caution">
    <text evidence="1">The sequence shown here is derived from an EMBL/GenBank/DDBJ whole genome shotgun (WGS) entry which is preliminary data.</text>
</comment>
<reference evidence="1 2" key="1">
    <citation type="submission" date="2019-03" db="EMBL/GenBank/DDBJ databases">
        <title>Single cell metagenomics reveals metabolic interactions within the superorganism composed of flagellate Streblomastix strix and complex community of Bacteroidetes bacteria on its surface.</title>
        <authorList>
            <person name="Treitli S.C."/>
            <person name="Kolisko M."/>
            <person name="Husnik F."/>
            <person name="Keeling P."/>
            <person name="Hampl V."/>
        </authorList>
    </citation>
    <scope>NUCLEOTIDE SEQUENCE [LARGE SCALE GENOMIC DNA]</scope>
    <source>
        <strain evidence="1">ST1C</strain>
    </source>
</reference>
<sequence length="70" mass="7561">MSWSVSDKLMIISLSNKAGIYDSGLQGRIQEVDRIPDSVLPADGKSLGFHAAIYSTQGGRTTKVSTNRFS</sequence>
<gene>
    <name evidence="1" type="ORF">EZS28_044190</name>
</gene>